<evidence type="ECO:0000313" key="1">
    <source>
        <dbReference type="EMBL" id="CAH9086389.1"/>
    </source>
</evidence>
<comment type="caution">
    <text evidence="1">The sequence shown here is derived from an EMBL/GenBank/DDBJ whole genome shotgun (WGS) entry which is preliminary data.</text>
</comment>
<organism evidence="1 2">
    <name type="scientific">Cuscuta europaea</name>
    <name type="common">European dodder</name>
    <dbReference type="NCBI Taxonomy" id="41803"/>
    <lineage>
        <taxon>Eukaryota</taxon>
        <taxon>Viridiplantae</taxon>
        <taxon>Streptophyta</taxon>
        <taxon>Embryophyta</taxon>
        <taxon>Tracheophyta</taxon>
        <taxon>Spermatophyta</taxon>
        <taxon>Magnoliopsida</taxon>
        <taxon>eudicotyledons</taxon>
        <taxon>Gunneridae</taxon>
        <taxon>Pentapetalae</taxon>
        <taxon>asterids</taxon>
        <taxon>lamiids</taxon>
        <taxon>Solanales</taxon>
        <taxon>Convolvulaceae</taxon>
        <taxon>Cuscuteae</taxon>
        <taxon>Cuscuta</taxon>
        <taxon>Cuscuta subgen. Cuscuta</taxon>
    </lineage>
</organism>
<sequence length="104" mass="11451">MTGCTSLSQRLYTLPKPPPFTSSSTTKPLQLLNQIISQAYSIQPPQLSSRRRHSPTATLFFSLLQPPLIILVARWPCLCRMLADVRASVALWSMVAPLLASSPS</sequence>
<keyword evidence="2" id="KW-1185">Reference proteome</keyword>
<accession>A0A9P0Z231</accession>
<dbReference type="Proteomes" id="UP001152484">
    <property type="component" value="Unassembled WGS sequence"/>
</dbReference>
<reference evidence="1" key="1">
    <citation type="submission" date="2022-07" db="EMBL/GenBank/DDBJ databases">
        <authorList>
            <person name="Macas J."/>
            <person name="Novak P."/>
            <person name="Neumann P."/>
        </authorList>
    </citation>
    <scope>NUCLEOTIDE SEQUENCE</scope>
</reference>
<evidence type="ECO:0000313" key="2">
    <source>
        <dbReference type="Proteomes" id="UP001152484"/>
    </source>
</evidence>
<dbReference type="AlphaFoldDB" id="A0A9P0Z231"/>
<dbReference type="EMBL" id="CAMAPE010000019">
    <property type="protein sequence ID" value="CAH9086389.1"/>
    <property type="molecule type" value="Genomic_DNA"/>
</dbReference>
<protein>
    <submittedName>
        <fullName evidence="1">Uncharacterized protein</fullName>
    </submittedName>
</protein>
<name>A0A9P0Z231_CUSEU</name>
<proteinExistence type="predicted"/>
<gene>
    <name evidence="1" type="ORF">CEURO_LOCUS9613</name>
</gene>